<gene>
    <name evidence="1" type="ORF">I7I53_00991</name>
</gene>
<protein>
    <submittedName>
        <fullName evidence="1">Uncharacterized protein</fullName>
    </submittedName>
</protein>
<accession>A0A8A1LH19</accession>
<proteinExistence type="predicted"/>
<dbReference type="Proteomes" id="UP000663419">
    <property type="component" value="Chromosome 3"/>
</dbReference>
<dbReference type="AlphaFoldDB" id="A0A8A1LH19"/>
<reference evidence="1" key="1">
    <citation type="submission" date="2021-01" db="EMBL/GenBank/DDBJ databases">
        <title>Chromosome-level genome assembly of a human fungal pathogen reveals clustering of transcriptionally co-regulated genes.</title>
        <authorList>
            <person name="Voorhies M."/>
            <person name="Cohen S."/>
            <person name="Shea T.P."/>
            <person name="Petrus S."/>
            <person name="Munoz J.F."/>
            <person name="Poplawski S."/>
            <person name="Goldman W.E."/>
            <person name="Michael T."/>
            <person name="Cuomo C.A."/>
            <person name="Sil A."/>
            <person name="Beyhan S."/>
        </authorList>
    </citation>
    <scope>NUCLEOTIDE SEQUENCE</scope>
    <source>
        <strain evidence="1">H88</strain>
    </source>
</reference>
<dbReference type="EMBL" id="CP069104">
    <property type="protein sequence ID" value="QSS53668.1"/>
    <property type="molecule type" value="Genomic_DNA"/>
</dbReference>
<evidence type="ECO:0000313" key="2">
    <source>
        <dbReference type="Proteomes" id="UP000663419"/>
    </source>
</evidence>
<dbReference type="VEuPathDB" id="FungiDB:I7I53_00991"/>
<organism evidence="1 2">
    <name type="scientific">Ajellomyces capsulatus (strain H88)</name>
    <name type="common">Darling's disease fungus</name>
    <name type="synonym">Histoplasma capsulatum</name>
    <dbReference type="NCBI Taxonomy" id="544711"/>
    <lineage>
        <taxon>Eukaryota</taxon>
        <taxon>Fungi</taxon>
        <taxon>Dikarya</taxon>
        <taxon>Ascomycota</taxon>
        <taxon>Pezizomycotina</taxon>
        <taxon>Eurotiomycetes</taxon>
        <taxon>Eurotiomycetidae</taxon>
        <taxon>Onygenales</taxon>
        <taxon>Ajellomycetaceae</taxon>
        <taxon>Histoplasma</taxon>
    </lineage>
</organism>
<sequence>MSACVHRLHIRKEQIVQTKIEPGSPSPNAICHCKTDQTLPPLKIKAEVLHTSGLSRQIRIESRASCRTEQRARVALPVLYLK</sequence>
<name>A0A8A1LH19_AJEC8</name>
<evidence type="ECO:0000313" key="1">
    <source>
        <dbReference type="EMBL" id="QSS53668.1"/>
    </source>
</evidence>